<organism evidence="1 2">
    <name type="scientific">Pistacia atlantica</name>
    <dbReference type="NCBI Taxonomy" id="434234"/>
    <lineage>
        <taxon>Eukaryota</taxon>
        <taxon>Viridiplantae</taxon>
        <taxon>Streptophyta</taxon>
        <taxon>Embryophyta</taxon>
        <taxon>Tracheophyta</taxon>
        <taxon>Spermatophyta</taxon>
        <taxon>Magnoliopsida</taxon>
        <taxon>eudicotyledons</taxon>
        <taxon>Gunneridae</taxon>
        <taxon>Pentapetalae</taxon>
        <taxon>rosids</taxon>
        <taxon>malvids</taxon>
        <taxon>Sapindales</taxon>
        <taxon>Anacardiaceae</taxon>
        <taxon>Pistacia</taxon>
    </lineage>
</organism>
<dbReference type="EMBL" id="CM047897">
    <property type="protein sequence ID" value="KAJ0113148.1"/>
    <property type="molecule type" value="Genomic_DNA"/>
</dbReference>
<proteinExistence type="predicted"/>
<evidence type="ECO:0000313" key="2">
    <source>
        <dbReference type="Proteomes" id="UP001164250"/>
    </source>
</evidence>
<accession>A0ACC1CC52</accession>
<keyword evidence="2" id="KW-1185">Reference proteome</keyword>
<name>A0ACC1CC52_9ROSI</name>
<gene>
    <name evidence="1" type="ORF">Patl1_01843</name>
</gene>
<sequence>MEYRKVSNILKSIILSNNRFEGEIPAAITFLKGLNCLNLSNNNLQGGIPSSLGNLTALESLDLSNNMLSGEIPQQLAELTFLSYFNISHNHLSGPIPVGKQFDTFENSSFDGNPGLCGKPLSKKCESSETSLNEDDQDSESPIQFGWKIVVIGYASGFIIGMMVGQIFTTRKHEWFAKTFGVQLKRSKEAEKTEKLNVICFISSNNELLNVVTSIMYFII</sequence>
<protein>
    <submittedName>
        <fullName evidence="1">Uncharacterized protein</fullName>
    </submittedName>
</protein>
<dbReference type="Proteomes" id="UP001164250">
    <property type="component" value="Chromosome 1"/>
</dbReference>
<comment type="caution">
    <text evidence="1">The sequence shown here is derived from an EMBL/GenBank/DDBJ whole genome shotgun (WGS) entry which is preliminary data.</text>
</comment>
<evidence type="ECO:0000313" key="1">
    <source>
        <dbReference type="EMBL" id="KAJ0113148.1"/>
    </source>
</evidence>
<reference evidence="2" key="1">
    <citation type="journal article" date="2023" name="G3 (Bethesda)">
        <title>Genome assembly and association tests identify interacting loci associated with vigor, precocity, and sex in interspecific pistachio rootstocks.</title>
        <authorList>
            <person name="Palmer W."/>
            <person name="Jacygrad E."/>
            <person name="Sagayaradj S."/>
            <person name="Cavanaugh K."/>
            <person name="Han R."/>
            <person name="Bertier L."/>
            <person name="Beede B."/>
            <person name="Kafkas S."/>
            <person name="Golino D."/>
            <person name="Preece J."/>
            <person name="Michelmore R."/>
        </authorList>
    </citation>
    <scope>NUCLEOTIDE SEQUENCE [LARGE SCALE GENOMIC DNA]</scope>
</reference>